<reference evidence="1" key="1">
    <citation type="journal article" date="2015" name="Nature">
        <title>Complex archaea that bridge the gap between prokaryotes and eukaryotes.</title>
        <authorList>
            <person name="Spang A."/>
            <person name="Saw J.H."/>
            <person name="Jorgensen S.L."/>
            <person name="Zaremba-Niedzwiedzka K."/>
            <person name="Martijn J."/>
            <person name="Lind A.E."/>
            <person name="van Eijk R."/>
            <person name="Schleper C."/>
            <person name="Guy L."/>
            <person name="Ettema T.J."/>
        </authorList>
    </citation>
    <scope>NUCLEOTIDE SEQUENCE</scope>
</reference>
<dbReference type="AlphaFoldDB" id="A0A0F9RMK9"/>
<sequence length="56" mass="6464">MPQTIIKITGNIEDFTRLDNVYRTLKREAGKLLSDWKMDFEVTYQESQGEKPTGGN</sequence>
<accession>A0A0F9RMK9</accession>
<dbReference type="EMBL" id="LAZR01003418">
    <property type="protein sequence ID" value="KKN18533.1"/>
    <property type="molecule type" value="Genomic_DNA"/>
</dbReference>
<proteinExistence type="predicted"/>
<protein>
    <submittedName>
        <fullName evidence="1">Uncharacterized protein</fullName>
    </submittedName>
</protein>
<comment type="caution">
    <text evidence="1">The sequence shown here is derived from an EMBL/GenBank/DDBJ whole genome shotgun (WGS) entry which is preliminary data.</text>
</comment>
<name>A0A0F9RMK9_9ZZZZ</name>
<gene>
    <name evidence="1" type="ORF">LCGC14_0954820</name>
</gene>
<evidence type="ECO:0000313" key="1">
    <source>
        <dbReference type="EMBL" id="KKN18533.1"/>
    </source>
</evidence>
<organism evidence="1">
    <name type="scientific">marine sediment metagenome</name>
    <dbReference type="NCBI Taxonomy" id="412755"/>
    <lineage>
        <taxon>unclassified sequences</taxon>
        <taxon>metagenomes</taxon>
        <taxon>ecological metagenomes</taxon>
    </lineage>
</organism>